<organism evidence="1 2">
    <name type="scientific">Hujiaoplasma nucleasis</name>
    <dbReference type="NCBI Taxonomy" id="2725268"/>
    <lineage>
        <taxon>Bacteria</taxon>
        <taxon>Bacillati</taxon>
        <taxon>Mycoplasmatota</taxon>
        <taxon>Mollicutes</taxon>
        <taxon>Candidatus Izemoplasmatales</taxon>
        <taxon>Hujiaoplasmataceae</taxon>
        <taxon>Hujiaoplasma</taxon>
    </lineage>
</organism>
<keyword evidence="2" id="KW-1185">Reference proteome</keyword>
<dbReference type="EMBL" id="CP051151">
    <property type="protein sequence ID" value="QLY40534.1"/>
    <property type="molecule type" value="Genomic_DNA"/>
</dbReference>
<gene>
    <name evidence="1" type="ORF">HF295_06585</name>
</gene>
<dbReference type="KEGG" id="tbk:HF295_06585"/>
<evidence type="ECO:0000313" key="1">
    <source>
        <dbReference type="EMBL" id="QLY40534.1"/>
    </source>
</evidence>
<protein>
    <submittedName>
        <fullName evidence="1">Uncharacterized protein</fullName>
    </submittedName>
</protein>
<proteinExistence type="predicted"/>
<dbReference type="AlphaFoldDB" id="A0A7L6N7M1"/>
<accession>A0A7L6N7M1</accession>
<dbReference type="Proteomes" id="UP000512167">
    <property type="component" value="Chromosome"/>
</dbReference>
<dbReference type="RefSeq" id="WP_312031375.1">
    <property type="nucleotide sequence ID" value="NZ_CP051151.1"/>
</dbReference>
<name>A0A7L6N7M1_9MOLU</name>
<reference evidence="1 2" key="1">
    <citation type="submission" date="2020-04" db="EMBL/GenBank/DDBJ databases">
        <authorList>
            <person name="Zheng R.K."/>
            <person name="Sun C.M."/>
        </authorList>
    </citation>
    <scope>NUCLEOTIDE SEQUENCE [LARGE SCALE GENOMIC DNA]</scope>
    <source>
        <strain evidence="2">zrk29</strain>
    </source>
</reference>
<evidence type="ECO:0000313" key="2">
    <source>
        <dbReference type="Proteomes" id="UP000512167"/>
    </source>
</evidence>
<sequence length="317" mass="35816">MGNAKNAGKTTVLNSIVSHSQKPLIITSIGLDGEAIDQVTFLEKPQIDVRINDIVVSAKDTLKAFEASYEIIEETQMFTAVGPIVICKITKPGKVLVAGPSLVDDMQVLVDRLMDQYDHRILIDGAFFRQSFAKVSDASIFVVGANDSVDMELTIDHAYYAYKKLVLSKIKKEYHVFNHVENIAVLEHNHIKVLNYDSILGNVDRLFNEINDNTKAVYFPKTLTDEFVSKWTSTYHKLNFDIVVKSGVHIQLNQTNLKNIFKMDHDIFVINPIEVCGVCINPYSPRGYTYDPIEFKKVLSKKLKRDVINVKEDDASE</sequence>